<dbReference type="PANTHER" id="PTHR30535">
    <property type="entry name" value="VITAMIN B12-BINDING PROTEIN"/>
    <property type="match status" value="1"/>
</dbReference>
<feature type="domain" description="Fe/B12 periplasmic-binding" evidence="3">
    <location>
        <begin position="49"/>
        <end position="302"/>
    </location>
</feature>
<evidence type="ECO:0000259" key="3">
    <source>
        <dbReference type="PROSITE" id="PS50983"/>
    </source>
</evidence>
<comment type="similarity">
    <text evidence="1">Belongs to the bacterial solute-binding protein 8 family.</text>
</comment>
<name>A0A7G9GM11_9FIRM</name>
<feature type="chain" id="PRO_5038393597" evidence="2">
    <location>
        <begin position="22"/>
        <end position="331"/>
    </location>
</feature>
<accession>A0A7G9GM11</accession>
<dbReference type="AlphaFoldDB" id="A0A7G9GM11"/>
<reference evidence="4 5" key="1">
    <citation type="submission" date="2020-08" db="EMBL/GenBank/DDBJ databases">
        <authorList>
            <person name="Liu C."/>
            <person name="Sun Q."/>
        </authorList>
    </citation>
    <scope>NUCLEOTIDE SEQUENCE [LARGE SCALE GENOMIC DNA]</scope>
    <source>
        <strain evidence="4 5">NSJ-61</strain>
    </source>
</reference>
<dbReference type="Gene3D" id="3.40.50.1980">
    <property type="entry name" value="Nitrogenase molybdenum iron protein domain"/>
    <property type="match status" value="2"/>
</dbReference>
<dbReference type="KEGG" id="ehn:H9Q80_16600"/>
<evidence type="ECO:0000256" key="2">
    <source>
        <dbReference type="SAM" id="SignalP"/>
    </source>
</evidence>
<evidence type="ECO:0000256" key="1">
    <source>
        <dbReference type="ARBA" id="ARBA00008814"/>
    </source>
</evidence>
<dbReference type="EMBL" id="CP060636">
    <property type="protein sequence ID" value="QNM11843.1"/>
    <property type="molecule type" value="Genomic_DNA"/>
</dbReference>
<keyword evidence="5" id="KW-1185">Reference proteome</keyword>
<dbReference type="Pfam" id="PF01497">
    <property type="entry name" value="Peripla_BP_2"/>
    <property type="match status" value="1"/>
</dbReference>
<keyword evidence="2" id="KW-0732">Signal</keyword>
<organism evidence="4 5">
    <name type="scientific">[Eubacterium] hominis</name>
    <dbReference type="NCBI Taxonomy" id="2764325"/>
    <lineage>
        <taxon>Bacteria</taxon>
        <taxon>Bacillati</taxon>
        <taxon>Bacillota</taxon>
        <taxon>Erysipelotrichia</taxon>
        <taxon>Erysipelotrichales</taxon>
        <taxon>Erysipelotrichaceae</taxon>
        <taxon>Amedibacillus</taxon>
    </lineage>
</organism>
<dbReference type="Gene3D" id="1.20.58.2180">
    <property type="match status" value="1"/>
</dbReference>
<evidence type="ECO:0000313" key="5">
    <source>
        <dbReference type="Proteomes" id="UP000515856"/>
    </source>
</evidence>
<dbReference type="Proteomes" id="UP000515856">
    <property type="component" value="Chromosome"/>
</dbReference>
<proteinExistence type="inferred from homology"/>
<protein>
    <submittedName>
        <fullName evidence="4">ABC transporter substrate-binding protein</fullName>
    </submittedName>
</protein>
<dbReference type="SUPFAM" id="SSF53807">
    <property type="entry name" value="Helical backbone' metal receptor"/>
    <property type="match status" value="1"/>
</dbReference>
<gene>
    <name evidence="4" type="ORF">H9Q80_16600</name>
</gene>
<feature type="signal peptide" evidence="2">
    <location>
        <begin position="1"/>
        <end position="21"/>
    </location>
</feature>
<dbReference type="InterPro" id="IPR050902">
    <property type="entry name" value="ABC_Transporter_SBP"/>
</dbReference>
<dbReference type="PROSITE" id="PS51257">
    <property type="entry name" value="PROKAR_LIPOPROTEIN"/>
    <property type="match status" value="1"/>
</dbReference>
<sequence>MKRLCKGLFAVCLLLTLTACGKSEASKASNITITDQAGREVTLEKPAEKVVSGYYIATSTLIGLGQEDKLVGVEMKADKRMIYKKAAPQVIDLPAMGNKKSFNVEECAKAKPDVVFLPNSLSSYIDKLEELGMKVIILNPETMSDYDEAIKIIAAVTGAKDEADAYFTYRDELEAKYLKLDTTPDKLVYFAGSELLEASGEHMFQGELIKKAGGVNVMKEGKDSTWMKINKEELLKKNPAYIFVENKGADINGFYDEAYRDIKAVKDKQVYEFPSKLETWDTPNLSSCLGELYMASVLYPEKVSKEDVIKEAKVFYQKFYQIDVDAKDLGL</sequence>
<evidence type="ECO:0000313" key="4">
    <source>
        <dbReference type="EMBL" id="QNM11843.1"/>
    </source>
</evidence>
<dbReference type="RefSeq" id="WP_117454596.1">
    <property type="nucleotide sequence ID" value="NZ_CP060636.1"/>
</dbReference>
<dbReference type="PROSITE" id="PS50983">
    <property type="entry name" value="FE_B12_PBP"/>
    <property type="match status" value="1"/>
</dbReference>
<dbReference type="PANTHER" id="PTHR30535:SF34">
    <property type="entry name" value="MOLYBDATE-BINDING PROTEIN MOLA"/>
    <property type="match status" value="1"/>
</dbReference>
<dbReference type="InterPro" id="IPR002491">
    <property type="entry name" value="ABC_transptr_periplasmic_BD"/>
</dbReference>